<keyword evidence="5" id="KW-0472">Membrane</keyword>
<gene>
    <name evidence="11" type="ORF">IQ236_06275</name>
</gene>
<dbReference type="PANTHER" id="PTHR43646:SF2">
    <property type="entry name" value="GLYCOSYLTRANSFERASE 2-LIKE DOMAIN-CONTAINING PROTEIN"/>
    <property type="match status" value="1"/>
</dbReference>
<reference evidence="11 12" key="1">
    <citation type="submission" date="2020-10" db="EMBL/GenBank/DDBJ databases">
        <authorList>
            <person name="Castelo-Branco R."/>
            <person name="Eusebio N."/>
            <person name="Adriana R."/>
            <person name="Vieira A."/>
            <person name="Brugerolle De Fraissinette N."/>
            <person name="Rezende De Castro R."/>
            <person name="Schneider M.P."/>
            <person name="Vasconcelos V."/>
            <person name="Leao P.N."/>
        </authorList>
    </citation>
    <scope>NUCLEOTIDE SEQUENCE [LARGE SCALE GENOMIC DNA]</scope>
    <source>
        <strain evidence="11 12">LEGE 06226</strain>
    </source>
</reference>
<comment type="caution">
    <text evidence="11">The sequence shown here is derived from an EMBL/GenBank/DDBJ whole genome shotgun (WGS) entry which is preliminary data.</text>
</comment>
<dbReference type="Pfam" id="PF00535">
    <property type="entry name" value="Glycos_transf_2"/>
    <property type="match status" value="1"/>
</dbReference>
<evidence type="ECO:0000313" key="11">
    <source>
        <dbReference type="EMBL" id="MBE9142829.1"/>
    </source>
</evidence>
<dbReference type="InterPro" id="IPR026461">
    <property type="entry name" value="Trfase_2_rSAM/seldom_assoc"/>
</dbReference>
<dbReference type="CDD" id="cd02522">
    <property type="entry name" value="GT_2_like_a"/>
    <property type="match status" value="1"/>
</dbReference>
<comment type="function">
    <text evidence="6">Catalyzes the glycosylation of 4,4'-diaponeurosporenoate, i.e. the esterification of glucose at the C1'' position with the carboxyl group of 4,4'-diaponeurosporenic acid, to form glycosyl-4,4'-diaponeurosporenoate. This is a step in the biosynthesis of staphyloxanthin, an orange pigment present in most staphylococci strains.</text>
</comment>
<name>A0ABR9UB40_9CYAN</name>
<feature type="domain" description="Glycosyltransferase 2-like" evidence="10">
    <location>
        <begin position="11"/>
        <end position="130"/>
    </location>
</feature>
<comment type="pathway">
    <text evidence="7">Carotenoid biosynthesis; staphyloxanthin biosynthesis; staphyloxanthin from farnesyl diphosphate: step 4/5.</text>
</comment>
<evidence type="ECO:0000256" key="4">
    <source>
        <dbReference type="ARBA" id="ARBA00022679"/>
    </source>
</evidence>
<organism evidence="11 12">
    <name type="scientific">Planktothrix mougeotii LEGE 06226</name>
    <dbReference type="NCBI Taxonomy" id="1828728"/>
    <lineage>
        <taxon>Bacteria</taxon>
        <taxon>Bacillati</taxon>
        <taxon>Cyanobacteriota</taxon>
        <taxon>Cyanophyceae</taxon>
        <taxon>Oscillatoriophycideae</taxon>
        <taxon>Oscillatoriales</taxon>
        <taxon>Microcoleaceae</taxon>
        <taxon>Planktothrix</taxon>
    </lineage>
</organism>
<comment type="subcellular location">
    <subcellularLocation>
        <location evidence="1">Cell membrane</location>
    </subcellularLocation>
</comment>
<accession>A0ABR9UB40</accession>
<dbReference type="RefSeq" id="WP_193868471.1">
    <property type="nucleotide sequence ID" value="NZ_JADEWU010000009.1"/>
</dbReference>
<proteinExistence type="inferred from homology"/>
<dbReference type="Proteomes" id="UP000640725">
    <property type="component" value="Unassembled WGS sequence"/>
</dbReference>
<evidence type="ECO:0000256" key="9">
    <source>
        <dbReference type="ARBA" id="ARBA00040345"/>
    </source>
</evidence>
<dbReference type="NCBIfam" id="TIGR04283">
    <property type="entry name" value="glyco_like_mftF"/>
    <property type="match status" value="1"/>
</dbReference>
<evidence type="ECO:0000256" key="6">
    <source>
        <dbReference type="ARBA" id="ARBA00037281"/>
    </source>
</evidence>
<evidence type="ECO:0000313" key="12">
    <source>
        <dbReference type="Proteomes" id="UP000640725"/>
    </source>
</evidence>
<evidence type="ECO:0000256" key="5">
    <source>
        <dbReference type="ARBA" id="ARBA00023136"/>
    </source>
</evidence>
<keyword evidence="3" id="KW-0328">Glycosyltransferase</keyword>
<sequence>MNFNPAIAKISIIIPVLNEAENIESVISGIQNAENIEMIIVDGGSLDNTVEIAQGLGVKVIVTQRGRALQMNAGAKIATGEILLFLHGDTQLPLGFEQEVRKIWVNSNIIAGAFQLKINDPEFSLRVIEKTVFWRSKYLQMPYGDQAIFIKASTFWEVGGFPEQPIMEDFELIRRLNPLGKIEILSSSVITSGRRWQKLGVFKTTLINQLVVIGYYLGISPVKLSQWYRREKTTKTLRHEGRKKDY</sequence>
<keyword evidence="4" id="KW-0808">Transferase</keyword>
<keyword evidence="2" id="KW-1003">Cell membrane</keyword>
<comment type="similarity">
    <text evidence="8">Belongs to the glycosyltransferase 2 family. CrtQ subfamily.</text>
</comment>
<evidence type="ECO:0000256" key="7">
    <source>
        <dbReference type="ARBA" id="ARBA00037904"/>
    </source>
</evidence>
<evidence type="ECO:0000256" key="8">
    <source>
        <dbReference type="ARBA" id="ARBA00038120"/>
    </source>
</evidence>
<evidence type="ECO:0000256" key="1">
    <source>
        <dbReference type="ARBA" id="ARBA00004236"/>
    </source>
</evidence>
<evidence type="ECO:0000259" key="10">
    <source>
        <dbReference type="Pfam" id="PF00535"/>
    </source>
</evidence>
<evidence type="ECO:0000256" key="2">
    <source>
        <dbReference type="ARBA" id="ARBA00022475"/>
    </source>
</evidence>
<dbReference type="InterPro" id="IPR029044">
    <property type="entry name" value="Nucleotide-diphossugar_trans"/>
</dbReference>
<dbReference type="EMBL" id="JADEWU010000009">
    <property type="protein sequence ID" value="MBE9142829.1"/>
    <property type="molecule type" value="Genomic_DNA"/>
</dbReference>
<keyword evidence="12" id="KW-1185">Reference proteome</keyword>
<dbReference type="Gene3D" id="3.90.550.10">
    <property type="entry name" value="Spore Coat Polysaccharide Biosynthesis Protein SpsA, Chain A"/>
    <property type="match status" value="1"/>
</dbReference>
<dbReference type="SUPFAM" id="SSF53448">
    <property type="entry name" value="Nucleotide-diphospho-sugar transferases"/>
    <property type="match status" value="1"/>
</dbReference>
<protein>
    <recommendedName>
        <fullName evidence="9">4,4'-diaponeurosporenoate glycosyltransferase</fullName>
    </recommendedName>
</protein>
<evidence type="ECO:0000256" key="3">
    <source>
        <dbReference type="ARBA" id="ARBA00022676"/>
    </source>
</evidence>
<dbReference type="InterPro" id="IPR001173">
    <property type="entry name" value="Glyco_trans_2-like"/>
</dbReference>
<dbReference type="PANTHER" id="PTHR43646">
    <property type="entry name" value="GLYCOSYLTRANSFERASE"/>
    <property type="match status" value="1"/>
</dbReference>